<feature type="transmembrane region" description="Helical" evidence="1">
    <location>
        <begin position="207"/>
        <end position="230"/>
    </location>
</feature>
<evidence type="ECO:0000256" key="1">
    <source>
        <dbReference type="SAM" id="Phobius"/>
    </source>
</evidence>
<gene>
    <name evidence="2" type="ORF">A0H81_13750</name>
</gene>
<sequence>GGGCSTDDDRLDTATHKFLSDCDDTTFCSGSVNGTCQPKQCRRDEFPFGFDNQTSLPPLCPSGSFCPDEGSGCKTLLPAGEPCQLNRDDQCAPPPNWPDLASNQNFNGSICLQSMCMYANVTLGQRCVIDNITYIDIGPDGEEFSNAVTRHNCQTPRFYCNTNVPVCVPTKDIGMTCGTDQECQTFNCNSQNICVDPPEMPLHVAPWQFVITALSVVGAMAATVAMLTLVHKRLRLKRYREVREYYDEQMSLRRSLATLHAAAADRYMDEKI</sequence>
<keyword evidence="1" id="KW-0812">Transmembrane</keyword>
<keyword evidence="3" id="KW-1185">Reference proteome</keyword>
<dbReference type="Proteomes" id="UP000092993">
    <property type="component" value="Unassembled WGS sequence"/>
</dbReference>
<dbReference type="EMBL" id="LUGG01000032">
    <property type="protein sequence ID" value="OBZ66311.1"/>
    <property type="molecule type" value="Genomic_DNA"/>
</dbReference>
<proteinExistence type="predicted"/>
<keyword evidence="1" id="KW-1133">Transmembrane helix</keyword>
<name>A0A1C7LNI1_GRIFR</name>
<evidence type="ECO:0000313" key="3">
    <source>
        <dbReference type="Proteomes" id="UP000092993"/>
    </source>
</evidence>
<organism evidence="2 3">
    <name type="scientific">Grifola frondosa</name>
    <name type="common">Maitake</name>
    <name type="synonym">Polyporus frondosus</name>
    <dbReference type="NCBI Taxonomy" id="5627"/>
    <lineage>
        <taxon>Eukaryota</taxon>
        <taxon>Fungi</taxon>
        <taxon>Dikarya</taxon>
        <taxon>Basidiomycota</taxon>
        <taxon>Agaricomycotina</taxon>
        <taxon>Agaricomycetes</taxon>
        <taxon>Polyporales</taxon>
        <taxon>Grifolaceae</taxon>
        <taxon>Grifola</taxon>
    </lineage>
</organism>
<reference evidence="2 3" key="1">
    <citation type="submission" date="2016-03" db="EMBL/GenBank/DDBJ databases">
        <title>Whole genome sequencing of Grifola frondosa 9006-11.</title>
        <authorList>
            <person name="Min B."/>
            <person name="Park H."/>
            <person name="Kim J.-G."/>
            <person name="Cho H."/>
            <person name="Oh Y.-L."/>
            <person name="Kong W.-S."/>
            <person name="Choi I.-G."/>
        </authorList>
    </citation>
    <scope>NUCLEOTIDE SEQUENCE [LARGE SCALE GENOMIC DNA]</scope>
    <source>
        <strain evidence="2 3">9006-11</strain>
    </source>
</reference>
<feature type="non-terminal residue" evidence="2">
    <location>
        <position position="1"/>
    </location>
</feature>
<evidence type="ECO:0000313" key="2">
    <source>
        <dbReference type="EMBL" id="OBZ66311.1"/>
    </source>
</evidence>
<dbReference type="AlphaFoldDB" id="A0A1C7LNI1"/>
<dbReference type="OMA" id="DEQCAPP"/>
<accession>A0A1C7LNI1</accession>
<keyword evidence="1" id="KW-0472">Membrane</keyword>
<comment type="caution">
    <text evidence="2">The sequence shown here is derived from an EMBL/GenBank/DDBJ whole genome shotgun (WGS) entry which is preliminary data.</text>
</comment>
<dbReference type="STRING" id="5627.A0A1C7LNI1"/>
<protein>
    <submittedName>
        <fullName evidence="2">Uncharacterized protein</fullName>
    </submittedName>
</protein>
<dbReference type="OrthoDB" id="195231at2759"/>